<name>A0ACA9KBH3_9GLOM</name>
<keyword evidence="2" id="KW-1185">Reference proteome</keyword>
<protein>
    <submittedName>
        <fullName evidence="1">17426_t:CDS:1</fullName>
    </submittedName>
</protein>
<gene>
    <name evidence="1" type="ORF">RPERSI_LOCUS245</name>
</gene>
<reference evidence="1" key="1">
    <citation type="submission" date="2021-06" db="EMBL/GenBank/DDBJ databases">
        <authorList>
            <person name="Kallberg Y."/>
            <person name="Tangrot J."/>
            <person name="Rosling A."/>
        </authorList>
    </citation>
    <scope>NUCLEOTIDE SEQUENCE</scope>
    <source>
        <strain evidence="1">MA461A</strain>
    </source>
</reference>
<evidence type="ECO:0000313" key="2">
    <source>
        <dbReference type="Proteomes" id="UP000789920"/>
    </source>
</evidence>
<evidence type="ECO:0000313" key="1">
    <source>
        <dbReference type="EMBL" id="CAG8463218.1"/>
    </source>
</evidence>
<organism evidence="1 2">
    <name type="scientific">Racocetra persica</name>
    <dbReference type="NCBI Taxonomy" id="160502"/>
    <lineage>
        <taxon>Eukaryota</taxon>
        <taxon>Fungi</taxon>
        <taxon>Fungi incertae sedis</taxon>
        <taxon>Mucoromycota</taxon>
        <taxon>Glomeromycotina</taxon>
        <taxon>Glomeromycetes</taxon>
        <taxon>Diversisporales</taxon>
        <taxon>Gigasporaceae</taxon>
        <taxon>Racocetra</taxon>
    </lineage>
</organism>
<comment type="caution">
    <text evidence="1">The sequence shown here is derived from an EMBL/GenBank/DDBJ whole genome shotgun (WGS) entry which is preliminary data.</text>
</comment>
<dbReference type="Proteomes" id="UP000789920">
    <property type="component" value="Unassembled WGS sequence"/>
</dbReference>
<accession>A0ACA9KBH3</accession>
<sequence length="186" mass="21779">MASCGRSHRSIRTQRRSTNTELVDTDQVEYLPPVATDGLLCKVRAAIYLSLDELWAVPTNIALVATFLDLRFKHFNWTTSVERSRAQNLVKTLYNELKTNLTIPDDNDENLVDRNYNDDDGDFFHELEANSTQADVEEDDNEIMYYVKLKEIKINDDPLEWWLKNRIVDHPFNPFKYADLFNLWTS</sequence>
<dbReference type="EMBL" id="CAJVQC010000182">
    <property type="protein sequence ID" value="CAG8463218.1"/>
    <property type="molecule type" value="Genomic_DNA"/>
</dbReference>
<proteinExistence type="predicted"/>